<protein>
    <submittedName>
        <fullName evidence="2">Uncharacterized protein</fullName>
    </submittedName>
</protein>
<organism evidence="1 2">
    <name type="scientific">Angiostrongylus cantonensis</name>
    <name type="common">Rat lungworm</name>
    <dbReference type="NCBI Taxonomy" id="6313"/>
    <lineage>
        <taxon>Eukaryota</taxon>
        <taxon>Metazoa</taxon>
        <taxon>Ecdysozoa</taxon>
        <taxon>Nematoda</taxon>
        <taxon>Chromadorea</taxon>
        <taxon>Rhabditida</taxon>
        <taxon>Rhabditina</taxon>
        <taxon>Rhabditomorpha</taxon>
        <taxon>Strongyloidea</taxon>
        <taxon>Metastrongylidae</taxon>
        <taxon>Angiostrongylus</taxon>
    </lineage>
</organism>
<reference evidence="1" key="1">
    <citation type="submission" date="2012-09" db="EMBL/GenBank/DDBJ databases">
        <authorList>
            <person name="Martin A.A."/>
        </authorList>
    </citation>
    <scope>NUCLEOTIDE SEQUENCE</scope>
</reference>
<accession>A0A0K0DKH5</accession>
<dbReference type="Proteomes" id="UP000035642">
    <property type="component" value="Unassembled WGS sequence"/>
</dbReference>
<dbReference type="WBParaSite" id="ACAC_0001201101-mRNA-1">
    <property type="protein sequence ID" value="ACAC_0001201101-mRNA-1"/>
    <property type="gene ID" value="ACAC_0001201101"/>
</dbReference>
<dbReference type="AlphaFoldDB" id="A0A0K0DKH5"/>
<evidence type="ECO:0000313" key="1">
    <source>
        <dbReference type="Proteomes" id="UP000035642"/>
    </source>
</evidence>
<name>A0A0K0DKH5_ANGCA</name>
<proteinExistence type="predicted"/>
<sequence length="82" mass="9203">MRSIVLRPKLPSEILVSSHEDVLVTFLVDVELQSMGGPGSRTSLPIGIQRIKPDPDMDISSLFSNRFAYEEEAYEASLPLRR</sequence>
<reference evidence="2" key="2">
    <citation type="submission" date="2017-02" db="UniProtKB">
        <authorList>
            <consortium name="WormBaseParasite"/>
        </authorList>
    </citation>
    <scope>IDENTIFICATION</scope>
</reference>
<dbReference type="STRING" id="6313.A0A0K0DKH5"/>
<evidence type="ECO:0000313" key="2">
    <source>
        <dbReference type="WBParaSite" id="ACAC_0001201101-mRNA-1"/>
    </source>
</evidence>
<keyword evidence="1" id="KW-1185">Reference proteome</keyword>